<dbReference type="SUPFAM" id="SSF54373">
    <property type="entry name" value="FAD-linked reductases, C-terminal domain"/>
    <property type="match status" value="1"/>
</dbReference>
<dbReference type="Pfam" id="PF12756">
    <property type="entry name" value="zf-C2H2_2"/>
    <property type="match status" value="1"/>
</dbReference>
<dbReference type="HOGENOM" id="CLU_281046_0_0_1"/>
<dbReference type="Gene3D" id="3.50.50.60">
    <property type="entry name" value="FAD/NAD(P)-binding domain"/>
    <property type="match status" value="1"/>
</dbReference>
<keyword evidence="12" id="KW-0627">Porphyrin biosynthesis</keyword>
<name>U1GG25_ENDPU</name>
<dbReference type="InterPro" id="IPR041661">
    <property type="entry name" value="ZN622/Rei1/Reh1_Znf-C2H2"/>
</dbReference>
<evidence type="ECO:0000256" key="8">
    <source>
        <dbReference type="ARBA" id="ARBA00022723"/>
    </source>
</evidence>
<comment type="function">
    <text evidence="1">Catalyzes the 6-electron oxidation of protoporphyrinogen-IX to form protoporphyrin-IX.</text>
</comment>
<feature type="domain" description="C2H2-type" evidence="16">
    <location>
        <begin position="8"/>
        <end position="30"/>
    </location>
</feature>
<dbReference type="GO" id="GO:0005737">
    <property type="term" value="C:cytoplasm"/>
    <property type="evidence" value="ECO:0007669"/>
    <property type="project" value="UniProtKB-SubCell"/>
</dbReference>
<feature type="compositionally biased region" description="Basic and acidic residues" evidence="15">
    <location>
        <begin position="130"/>
        <end position="149"/>
    </location>
</feature>
<evidence type="ECO:0000313" key="17">
    <source>
        <dbReference type="EMBL" id="ERF76602.1"/>
    </source>
</evidence>
<keyword evidence="8" id="KW-0479">Metal-binding</keyword>
<protein>
    <recommendedName>
        <fullName evidence="5">protoporphyrinogen oxidase</fullName>
        <ecNumber evidence="5">1.3.3.4</ecNumber>
    </recommendedName>
</protein>
<dbReference type="Gene3D" id="3.30.160.60">
    <property type="entry name" value="Classic Zinc Finger"/>
    <property type="match status" value="1"/>
</dbReference>
<evidence type="ECO:0000256" key="2">
    <source>
        <dbReference type="ARBA" id="ARBA00004496"/>
    </source>
</evidence>
<dbReference type="EC" id="1.3.3.4" evidence="5"/>
<dbReference type="PANTHER" id="PTHR13182:SF8">
    <property type="entry name" value="CYTOPLASMIC 60S SUBUNIT BIOGENESIS FACTOR ZNF622"/>
    <property type="match status" value="1"/>
</dbReference>
<evidence type="ECO:0000256" key="5">
    <source>
        <dbReference type="ARBA" id="ARBA00012867"/>
    </source>
</evidence>
<dbReference type="GO" id="GO:0003676">
    <property type="term" value="F:nucleic acid binding"/>
    <property type="evidence" value="ECO:0007669"/>
    <property type="project" value="InterPro"/>
</dbReference>
<dbReference type="Pfam" id="PF12171">
    <property type="entry name" value="zf-C2H2_jaz"/>
    <property type="match status" value="1"/>
</dbReference>
<dbReference type="OrthoDB" id="438553at2759"/>
<feature type="compositionally biased region" description="Basic and acidic residues" evidence="15">
    <location>
        <begin position="447"/>
        <end position="458"/>
    </location>
</feature>
<dbReference type="InterPro" id="IPR040025">
    <property type="entry name" value="Znf622/Rei1/Reh1"/>
</dbReference>
<dbReference type="AlphaFoldDB" id="U1GG25"/>
<feature type="compositionally biased region" description="Polar residues" evidence="15">
    <location>
        <begin position="114"/>
        <end position="129"/>
    </location>
</feature>
<feature type="region of interest" description="Disordered" evidence="15">
    <location>
        <begin position="103"/>
        <end position="196"/>
    </location>
</feature>
<evidence type="ECO:0000256" key="10">
    <source>
        <dbReference type="ARBA" id="ARBA00022771"/>
    </source>
</evidence>
<dbReference type="GeneID" id="19243565"/>
<dbReference type="SUPFAM" id="SSF51905">
    <property type="entry name" value="FAD/NAD(P)-binding domain"/>
    <property type="match status" value="1"/>
</dbReference>
<evidence type="ECO:0000256" key="15">
    <source>
        <dbReference type="SAM" id="MobiDB-lite"/>
    </source>
</evidence>
<gene>
    <name evidence="17" type="ORF">EPUS_08721</name>
</gene>
<keyword evidence="6" id="KW-0963">Cytoplasm</keyword>
<comment type="catalytic activity">
    <reaction evidence="14">
        <text>protoporphyrinogen IX + 3 O2 = protoporphyrin IX + 3 H2O2</text>
        <dbReference type="Rhea" id="RHEA:25576"/>
        <dbReference type="ChEBI" id="CHEBI:15379"/>
        <dbReference type="ChEBI" id="CHEBI:16240"/>
        <dbReference type="ChEBI" id="CHEBI:57306"/>
        <dbReference type="ChEBI" id="CHEBI:57307"/>
        <dbReference type="EC" id="1.3.3.4"/>
    </reaction>
</comment>
<dbReference type="eggNOG" id="KOG1276">
    <property type="taxonomic scope" value="Eukaryota"/>
</dbReference>
<keyword evidence="9" id="KW-0677">Repeat</keyword>
<evidence type="ECO:0000256" key="9">
    <source>
        <dbReference type="ARBA" id="ARBA00022737"/>
    </source>
</evidence>
<keyword evidence="18" id="KW-1185">Reference proteome</keyword>
<dbReference type="GO" id="GO:0042273">
    <property type="term" value="P:ribosomal large subunit biogenesis"/>
    <property type="evidence" value="ECO:0007669"/>
    <property type="project" value="UniProtKB-ARBA"/>
</dbReference>
<comment type="pathway">
    <text evidence="3">Porphyrin-containing compound metabolism; protoporphyrin-IX biosynthesis; protoporphyrin-IX from protoporphyrinogen-IX: step 1/1.</text>
</comment>
<feature type="region of interest" description="Disordered" evidence="15">
    <location>
        <begin position="447"/>
        <end position="479"/>
    </location>
</feature>
<dbReference type="InterPro" id="IPR036188">
    <property type="entry name" value="FAD/NAD-bd_sf"/>
</dbReference>
<dbReference type="InterPro" id="IPR022755">
    <property type="entry name" value="Znf_C2H2_jaz"/>
</dbReference>
<comment type="subcellular location">
    <subcellularLocation>
        <location evidence="2">Cytoplasm</location>
    </subcellularLocation>
</comment>
<dbReference type="SUPFAM" id="SSF57667">
    <property type="entry name" value="beta-beta-alpha zinc fingers"/>
    <property type="match status" value="1"/>
</dbReference>
<reference evidence="18" key="1">
    <citation type="journal article" date="2014" name="BMC Genomics">
        <title>Genome characteristics reveal the impact of lichenization on lichen-forming fungus Endocarpon pusillum Hedwig (Verrucariales, Ascomycota).</title>
        <authorList>
            <person name="Wang Y.-Y."/>
            <person name="Liu B."/>
            <person name="Zhang X.-Y."/>
            <person name="Zhou Q.-M."/>
            <person name="Zhang T."/>
            <person name="Li H."/>
            <person name="Yu Y.-F."/>
            <person name="Zhang X.-L."/>
            <person name="Hao X.-Y."/>
            <person name="Wang M."/>
            <person name="Wang L."/>
            <person name="Wei J.-C."/>
        </authorList>
    </citation>
    <scope>NUCLEOTIDE SEQUENCE [LARGE SCALE GENOMIC DNA]</scope>
    <source>
        <strain evidence="18">Z07020 / HMAS-L-300199</strain>
    </source>
</reference>
<evidence type="ECO:0000256" key="1">
    <source>
        <dbReference type="ARBA" id="ARBA00002600"/>
    </source>
</evidence>
<accession>U1GG25</accession>
<dbReference type="GO" id="GO:0008270">
    <property type="term" value="F:zinc ion binding"/>
    <property type="evidence" value="ECO:0007669"/>
    <property type="project" value="UniProtKB-KW"/>
</dbReference>
<evidence type="ECO:0000256" key="13">
    <source>
        <dbReference type="ARBA" id="ARBA00034126"/>
    </source>
</evidence>
<dbReference type="SMART" id="SM00355">
    <property type="entry name" value="ZnF_C2H2"/>
    <property type="match status" value="4"/>
</dbReference>
<dbReference type="NCBIfam" id="TIGR00562">
    <property type="entry name" value="proto_IX_ox"/>
    <property type="match status" value="1"/>
</dbReference>
<keyword evidence="11" id="KW-0862">Zinc</keyword>
<keyword evidence="10" id="KW-0863">Zinc-finger</keyword>
<dbReference type="UniPathway" id="UPA00251">
    <property type="reaction ID" value="UER00324"/>
</dbReference>
<feature type="region of interest" description="Disordered" evidence="15">
    <location>
        <begin position="942"/>
        <end position="966"/>
    </location>
</feature>
<feature type="compositionally biased region" description="Basic residues" evidence="15">
    <location>
        <begin position="369"/>
        <end position="380"/>
    </location>
</feature>
<dbReference type="InterPro" id="IPR004572">
    <property type="entry name" value="Protoporphyrinogen_oxidase"/>
</dbReference>
<dbReference type="eggNOG" id="KOG2785">
    <property type="taxonomic scope" value="Eukaryota"/>
</dbReference>
<organism evidence="17 18">
    <name type="scientific">Endocarpon pusillum (strain Z07020 / HMAS-L-300199)</name>
    <name type="common">Lichen-forming fungus</name>
    <dbReference type="NCBI Taxonomy" id="1263415"/>
    <lineage>
        <taxon>Eukaryota</taxon>
        <taxon>Fungi</taxon>
        <taxon>Dikarya</taxon>
        <taxon>Ascomycota</taxon>
        <taxon>Pezizomycotina</taxon>
        <taxon>Eurotiomycetes</taxon>
        <taxon>Chaetothyriomycetidae</taxon>
        <taxon>Verrucariales</taxon>
        <taxon>Verrucariaceae</taxon>
        <taxon>Endocarpon</taxon>
    </lineage>
</organism>
<dbReference type="InterPro" id="IPR036236">
    <property type="entry name" value="Znf_C2H2_sf"/>
</dbReference>
<evidence type="ECO:0000256" key="12">
    <source>
        <dbReference type="ARBA" id="ARBA00023244"/>
    </source>
</evidence>
<feature type="compositionally biased region" description="Polar residues" evidence="15">
    <location>
        <begin position="942"/>
        <end position="964"/>
    </location>
</feature>
<comment type="similarity">
    <text evidence="4">Belongs to the protoporphyrinogen/coproporphyrinogen oxidase family. Protoporphyrinogen oxidase subfamily.</text>
</comment>
<evidence type="ECO:0000256" key="14">
    <source>
        <dbReference type="ARBA" id="ARBA00047554"/>
    </source>
</evidence>
<evidence type="ECO:0000256" key="4">
    <source>
        <dbReference type="ARBA" id="ARBA00010551"/>
    </source>
</evidence>
<evidence type="ECO:0000313" key="18">
    <source>
        <dbReference type="Proteomes" id="UP000019373"/>
    </source>
</evidence>
<dbReference type="GO" id="GO:0006782">
    <property type="term" value="P:protoporphyrinogen IX biosynthetic process"/>
    <property type="evidence" value="ECO:0007669"/>
    <property type="project" value="UniProtKB-UniPathway"/>
</dbReference>
<proteinExistence type="inferred from homology"/>
<evidence type="ECO:0000256" key="3">
    <source>
        <dbReference type="ARBA" id="ARBA00005073"/>
    </source>
</evidence>
<dbReference type="InterPro" id="IPR013087">
    <property type="entry name" value="Znf_C2H2_type"/>
</dbReference>
<evidence type="ECO:0000256" key="11">
    <source>
        <dbReference type="ARBA" id="ARBA00022833"/>
    </source>
</evidence>
<dbReference type="GO" id="GO:0030687">
    <property type="term" value="C:preribosome, large subunit precursor"/>
    <property type="evidence" value="ECO:0007669"/>
    <property type="project" value="TreeGrafter"/>
</dbReference>
<dbReference type="Proteomes" id="UP000019373">
    <property type="component" value="Unassembled WGS sequence"/>
</dbReference>
<feature type="region of interest" description="Disordered" evidence="15">
    <location>
        <begin position="302"/>
        <end position="348"/>
    </location>
</feature>
<evidence type="ECO:0000259" key="16">
    <source>
        <dbReference type="PROSITE" id="PS00028"/>
    </source>
</evidence>
<keyword evidence="7" id="KW-0690">Ribosome biogenesis</keyword>
<dbReference type="SMART" id="SM00451">
    <property type="entry name" value="ZnF_U1"/>
    <property type="match status" value="2"/>
</dbReference>
<evidence type="ECO:0000256" key="6">
    <source>
        <dbReference type="ARBA" id="ARBA00022490"/>
    </source>
</evidence>
<dbReference type="InterPro" id="IPR003604">
    <property type="entry name" value="Matrin/U1-like-C_Znf_C2H2"/>
</dbReference>
<dbReference type="EMBL" id="KE720731">
    <property type="protein sequence ID" value="ERF76602.1"/>
    <property type="molecule type" value="Genomic_DNA"/>
</dbReference>
<evidence type="ECO:0000256" key="7">
    <source>
        <dbReference type="ARBA" id="ARBA00022517"/>
    </source>
</evidence>
<dbReference type="RefSeq" id="XP_007786062.1">
    <property type="nucleotide sequence ID" value="XM_007787872.1"/>
</dbReference>
<dbReference type="PROSITE" id="PS00028">
    <property type="entry name" value="ZINC_FINGER_C2H2_1"/>
    <property type="match status" value="1"/>
</dbReference>
<dbReference type="PANTHER" id="PTHR13182">
    <property type="entry name" value="ZINC FINGER PROTEIN 622"/>
    <property type="match status" value="1"/>
</dbReference>
<comment type="similarity">
    <text evidence="13">Belongs to the REI1 family.</text>
</comment>
<dbReference type="Pfam" id="PF01593">
    <property type="entry name" value="Amino_oxidase"/>
    <property type="match status" value="1"/>
</dbReference>
<dbReference type="GO" id="GO:0004729">
    <property type="term" value="F:oxygen-dependent protoporphyrinogen oxidase activity"/>
    <property type="evidence" value="ECO:0007669"/>
    <property type="project" value="UniProtKB-EC"/>
</dbReference>
<feature type="region of interest" description="Disordered" evidence="15">
    <location>
        <begin position="368"/>
        <end position="390"/>
    </location>
</feature>
<dbReference type="InterPro" id="IPR002937">
    <property type="entry name" value="Amino_oxidase"/>
</dbReference>
<sequence>MEAAPYTCNSCLVAFRTSEAQKGHMRSDWHRYNLKRRVASLPPISSETFTEKVLSAQANTSAAAAKASFERICGTCQKTYFSENVYQDHLSSKKHKLRVLATTKMKPPDAEPMTNASVSPKNAMDNTSPNEKRDQEAEAEFEKVVEGLKDTSISQPEAPPRRPSRPHHSAAEQRNENPLSPEMSRQKQKEEGESVSQPEIALSRCLFCNYDSPNFKLSISHMVKIHGLFIPEQNYLTDPEGLVRYLQAKVHQNHECLLCHKLKGTSSGVQTHMRDKGHCMIAFETEEEMIEVGQFYDFSSTYSDDESDDTEMGQASDPVTNGGVKLPEAKTNEVEDDSWETDSSFSSLDSADLTSVPLDDHSHQYSKLALHRHHSHHDPRPHRNADGFHSHAHQHGVNAVFHDDFELHLPSGRTVGHRSYKRYYRQNLHSYPTAVERMEREQKMLEHGNQHESMEDGSVHSSRRNGSQALMKRSESGMLGVTVSQRRDVRAAEIRGRRQGEKAVNRYQAKLEKQKNFQKHFRAQPNPRAKNVAVLGGGITGLVAAYNLTKALPNARVTLFEAKKKLGGWLDSELLPVDGGEVLFEWGPRTLRTDGIGAGRCTAQLMAQLDMADDVLPTSRNSPAALNRYIYYPDHLVRMPGRLPGVSLWTSIGRNLGTVLQEPIFKGAILGLLREPSVKALPEHVQDESIGDFVSRRFGGHIADNLVSALLHGIYAGDIYNLSTKTIFPLLWHLEQISEAGIMGELAEQMWTGESLLHYDDIEFTLQSDQIMNMFEGPVKAVATKLQGSSVYTFKKGLAQLAEKTGAALVGSKNVEIKHMNASLAFDPQTKKFHITDADGRGNTLEGNTKDYDYVVATIPSPQLSQALEVQDTSKSTSRPSPYVNMLNRLKTATPTVNVMVVNLFYRNPNLIPVTGFGYLLPRSISIEQNPERALGVIFGSETSRGSSATPSDPNPGTTGQDSAPGTKLTVMMGGHWWSSWYPSDLPDEESAVEMAKTVLKRHLGITETPVLAKARMQWNAIPQYEVGHHERMARIHHDLRREFDGRLKLAGSAYQGVGVNDCIKAARKASFDIREGLDERTGLESFGQETRWAVYKRKERTVYMLNKGKGKGGKG</sequence>